<evidence type="ECO:0000259" key="2">
    <source>
        <dbReference type="PROSITE" id="PS51459"/>
    </source>
</evidence>
<protein>
    <submittedName>
        <fullName evidence="3">Cell filamentation protein</fullName>
    </submittedName>
</protein>
<proteinExistence type="predicted"/>
<feature type="domain" description="Fido" evidence="2">
    <location>
        <begin position="48"/>
        <end position="188"/>
    </location>
</feature>
<dbReference type="Gene3D" id="1.10.3290.10">
    <property type="entry name" value="Fido-like domain"/>
    <property type="match status" value="1"/>
</dbReference>
<gene>
    <name evidence="3" type="ORF">FHS11_000815</name>
</gene>
<dbReference type="RefSeq" id="WP_096356997.1">
    <property type="nucleotide sequence ID" value="NZ_AP017313.1"/>
</dbReference>
<reference evidence="3" key="1">
    <citation type="submission" date="2020-08" db="EMBL/GenBank/DDBJ databases">
        <title>Genomic Encyclopedia of Type Strains, Phase III (KMG-III): the genomes of soil and plant-associated and newly described type strains.</title>
        <authorList>
            <person name="Whitman W."/>
        </authorList>
    </citation>
    <scope>NUCLEOTIDE SEQUENCE [LARGE SCALE GENOMIC DNA]</scope>
    <source>
        <strain evidence="3">CECT 8628</strain>
    </source>
</reference>
<accession>A0A839S8U9</accession>
<comment type="caution">
    <text evidence="3">The sequence shown here is derived from an EMBL/GenBank/DDBJ whole genome shotgun (WGS) entry which is preliminary data.</text>
</comment>
<evidence type="ECO:0000256" key="1">
    <source>
        <dbReference type="PIRSR" id="PIRSR640198-1"/>
    </source>
</evidence>
<organism evidence="3 4">
    <name type="scientific">Mucilaginibacter gotjawali</name>
    <dbReference type="NCBI Taxonomy" id="1550579"/>
    <lineage>
        <taxon>Bacteria</taxon>
        <taxon>Pseudomonadati</taxon>
        <taxon>Bacteroidota</taxon>
        <taxon>Sphingobacteriia</taxon>
        <taxon>Sphingobacteriales</taxon>
        <taxon>Sphingobacteriaceae</taxon>
        <taxon>Mucilaginibacter</taxon>
    </lineage>
</organism>
<name>A0A839S8U9_9SPHI</name>
<keyword evidence="4" id="KW-1185">Reference proteome</keyword>
<evidence type="ECO:0000313" key="3">
    <source>
        <dbReference type="EMBL" id="MBB3054405.1"/>
    </source>
</evidence>
<dbReference type="SUPFAM" id="SSF140931">
    <property type="entry name" value="Fic-like"/>
    <property type="match status" value="1"/>
</dbReference>
<dbReference type="OrthoDB" id="9814400at2"/>
<dbReference type="PROSITE" id="PS51459">
    <property type="entry name" value="FIDO"/>
    <property type="match status" value="1"/>
</dbReference>
<sequence>MQDNTNWTPSPDDNNLGLTDKVIINEYEAKGIATAELLVFSLDSDTEISVQLIREIHRTAFSELYEWAGKWRTVSVTVGQLMPPEPTQIIQLMYQFIDNLNFKIGNSKEYNDHIDCLAFSHYEFIRIHPFNNGNGRTGRILMNLVALKFGYKPLELYHREGNNRKIYIDAMKLADKHNFSPLMDLIRKELAPL</sequence>
<dbReference type="PANTHER" id="PTHR13504:SF38">
    <property type="entry name" value="FIDO DOMAIN-CONTAINING PROTEIN"/>
    <property type="match status" value="1"/>
</dbReference>
<dbReference type="InterPro" id="IPR003812">
    <property type="entry name" value="Fido"/>
</dbReference>
<dbReference type="Pfam" id="PF02661">
    <property type="entry name" value="Fic"/>
    <property type="match status" value="1"/>
</dbReference>
<dbReference type="Proteomes" id="UP000539265">
    <property type="component" value="Unassembled WGS sequence"/>
</dbReference>
<dbReference type="InterPro" id="IPR040198">
    <property type="entry name" value="Fido_containing"/>
</dbReference>
<evidence type="ECO:0000313" key="4">
    <source>
        <dbReference type="Proteomes" id="UP000539265"/>
    </source>
</evidence>
<dbReference type="AlphaFoldDB" id="A0A839S8U9"/>
<dbReference type="InterPro" id="IPR036597">
    <property type="entry name" value="Fido-like_dom_sf"/>
</dbReference>
<dbReference type="PANTHER" id="PTHR13504">
    <property type="entry name" value="FIDO DOMAIN-CONTAINING PROTEIN DDB_G0283145"/>
    <property type="match status" value="1"/>
</dbReference>
<feature type="active site" evidence="1">
    <location>
        <position position="128"/>
    </location>
</feature>
<dbReference type="EMBL" id="JACHWX010000002">
    <property type="protein sequence ID" value="MBB3054405.1"/>
    <property type="molecule type" value="Genomic_DNA"/>
</dbReference>